<keyword evidence="6" id="KW-1185">Reference proteome</keyword>
<dbReference type="Gene3D" id="3.40.50.2000">
    <property type="entry name" value="Glycogen Phosphorylase B"/>
    <property type="match status" value="2"/>
</dbReference>
<evidence type="ECO:0000259" key="2">
    <source>
        <dbReference type="Pfam" id="PF13439"/>
    </source>
</evidence>
<dbReference type="KEGG" id="bcop:JD108_13095"/>
<dbReference type="InterPro" id="IPR028098">
    <property type="entry name" value="Glyco_trans_4-like_N"/>
</dbReference>
<reference evidence="3 5" key="1">
    <citation type="submission" date="2020-12" db="EMBL/GenBank/DDBJ databases">
        <title>strain FJAT-54423T represents a novel species of the genus Brevibacillus.</title>
        <authorList>
            <person name="Tang R."/>
        </authorList>
    </citation>
    <scope>NUCLEOTIDE SEQUENCE [LARGE SCALE GENOMIC DNA]</scope>
    <source>
        <strain evidence="3 5">FJAT-54423</strain>
    </source>
</reference>
<gene>
    <name evidence="3" type="ORF">JD108_13095</name>
    <name evidence="4" type="ORF">KDJ56_13040</name>
</gene>
<dbReference type="PANTHER" id="PTHR45947:SF3">
    <property type="entry name" value="SULFOQUINOVOSYL TRANSFERASE SQD2"/>
    <property type="match status" value="1"/>
</dbReference>
<dbReference type="EMBL" id="CP073708">
    <property type="protein sequence ID" value="QUO39954.1"/>
    <property type="molecule type" value="Genomic_DNA"/>
</dbReference>
<dbReference type="CDD" id="cd03801">
    <property type="entry name" value="GT4_PimA-like"/>
    <property type="match status" value="1"/>
</dbReference>
<dbReference type="EMBL" id="CP066308">
    <property type="protein sequence ID" value="QQE72876.1"/>
    <property type="molecule type" value="Genomic_DNA"/>
</dbReference>
<keyword evidence="3" id="KW-0808">Transferase</keyword>
<dbReference type="RefSeq" id="WP_198826509.1">
    <property type="nucleotide sequence ID" value="NZ_CP066308.1"/>
</dbReference>
<dbReference type="AlphaFoldDB" id="A0A7T5EHS9"/>
<proteinExistence type="predicted"/>
<evidence type="ECO:0000313" key="3">
    <source>
        <dbReference type="EMBL" id="QQE72876.1"/>
    </source>
</evidence>
<feature type="domain" description="Glycosyltransferase subfamily 4-like N-terminal" evidence="2">
    <location>
        <begin position="14"/>
        <end position="206"/>
    </location>
</feature>
<name>A0A7T5EHS9_9BACL</name>
<reference evidence="4" key="2">
    <citation type="submission" date="2021-04" db="EMBL/GenBank/DDBJ databases">
        <title>Brevibacillus composti FJAT-54423, complete genome.</title>
        <authorList>
            <person name="Tang R."/>
        </authorList>
    </citation>
    <scope>NUCLEOTIDE SEQUENCE</scope>
    <source>
        <strain evidence="4">FJAT-54424</strain>
    </source>
</reference>
<dbReference type="InterPro" id="IPR046237">
    <property type="entry name" value="DUF6270"/>
</dbReference>
<protein>
    <submittedName>
        <fullName evidence="3">Glycosyltransferase family 4 protein</fullName>
    </submittedName>
</protein>
<evidence type="ECO:0000313" key="5">
    <source>
        <dbReference type="Proteomes" id="UP000595847"/>
    </source>
</evidence>
<feature type="domain" description="Glycosyl transferase family 1" evidence="1">
    <location>
        <begin position="214"/>
        <end position="378"/>
    </location>
</feature>
<evidence type="ECO:0000313" key="4">
    <source>
        <dbReference type="EMBL" id="QUO39954.1"/>
    </source>
</evidence>
<dbReference type="PANTHER" id="PTHR45947">
    <property type="entry name" value="SULFOQUINOVOSYL TRANSFERASE SQD2"/>
    <property type="match status" value="1"/>
</dbReference>
<dbReference type="GO" id="GO:0016757">
    <property type="term" value="F:glycosyltransferase activity"/>
    <property type="evidence" value="ECO:0007669"/>
    <property type="project" value="InterPro"/>
</dbReference>
<evidence type="ECO:0000259" key="1">
    <source>
        <dbReference type="Pfam" id="PF00534"/>
    </source>
</evidence>
<dbReference type="Pfam" id="PF19786">
    <property type="entry name" value="DUF6270"/>
    <property type="match status" value="1"/>
</dbReference>
<dbReference type="Pfam" id="PF13439">
    <property type="entry name" value="Glyco_transf_4"/>
    <property type="match status" value="1"/>
</dbReference>
<accession>A0A7T5EHS9</accession>
<evidence type="ECO:0000313" key="6">
    <source>
        <dbReference type="Proteomes" id="UP000677234"/>
    </source>
</evidence>
<dbReference type="Proteomes" id="UP000595847">
    <property type="component" value="Chromosome"/>
</dbReference>
<dbReference type="Proteomes" id="UP000677234">
    <property type="component" value="Chromosome"/>
</dbReference>
<organism evidence="3 5">
    <name type="scientific">Brevibacillus composti</name>
    <dbReference type="NCBI Taxonomy" id="2796470"/>
    <lineage>
        <taxon>Bacteria</taxon>
        <taxon>Bacillati</taxon>
        <taxon>Bacillota</taxon>
        <taxon>Bacilli</taxon>
        <taxon>Bacillales</taxon>
        <taxon>Paenibacillaceae</taxon>
        <taxon>Brevibacillus</taxon>
    </lineage>
</organism>
<sequence length="695" mass="79847">MRVLLTTFWNFPHVGGVCQHIRTLKRELERVGHQVHIFARNEDESGYHLLPQGRIIHRGPIDRLAREKLTPLLRERMIGIDPYVMEQEVNRCAFELAALSIGVDHYDVIHAHDIISARAIERIKPPHIPLVVSVHGCIATEHLTLTGSTLAPGSDIWEYIQAREQIGVNAGDLTIVPSKWLRDLHLREYQVPSARLEVIPYGLDCSVFYRQMKNKAEVTREPGKHVLICPARLDVVKGHQDLLDALSLLQQERSDWVCWIVGDGYLREYLEAQLKKLKLSEHVQLLGSREDVPALLAQADIFVLSSRQDTLPIAVMEAQLAGLPVVATDAGGIPEMVTDQEDGLLSPAGDSRSLFKNLHALLADRELRNRMRKNAKRWASVKWSAEKMVQSVVAAYRSAIRAKKEQPHATLVADEGTMIPIPAHYSPVDLYTIQPFPRKNHLFLKRGRKMSSVKIGILGSCVTRDIFEYLPAHYFQIDPVFSRTSLISLMTPPIPLSYQDINLASEWQKRMVLFDFQKKLWEVLATQSVDLLIVDFIDERFDLLFQDGSYVTRSHELAESGIESSGKYQFQLIPRFDPVTRQTWKWFCEMFIYKLEHYLPPEKIILHMAPWMTHYRSGSEVLPFEYPEWIASNNTELEEYYQHFTRIWKGVHTLDLRGKGFVSDANHRWGLQPYHYEDAYYRAAGEQIMRIAGLL</sequence>
<dbReference type="InterPro" id="IPR001296">
    <property type="entry name" value="Glyco_trans_1"/>
</dbReference>
<dbReference type="SUPFAM" id="SSF53756">
    <property type="entry name" value="UDP-Glycosyltransferase/glycogen phosphorylase"/>
    <property type="match status" value="1"/>
</dbReference>
<dbReference type="InterPro" id="IPR050194">
    <property type="entry name" value="Glycosyltransferase_grp1"/>
</dbReference>
<dbReference type="Pfam" id="PF00534">
    <property type="entry name" value="Glycos_transf_1"/>
    <property type="match status" value="1"/>
</dbReference>